<evidence type="ECO:0000313" key="2">
    <source>
        <dbReference type="Proteomes" id="UP001500507"/>
    </source>
</evidence>
<sequence length="133" mass="15596">MTNAKELVKSFYESDFIGSIDTLAKYLHPELELYWNSSEGFNKLTYSDISNLVKEMGKSYESIRSNISHLIQEGNKVTIRYTDYVRMIENPDEEVALGHYIAIWEIEENRMRKGFQISQPYSDEPENIRSFLP</sequence>
<comment type="caution">
    <text evidence="1">The sequence shown here is derived from an EMBL/GenBank/DDBJ whole genome shotgun (WGS) entry which is preliminary data.</text>
</comment>
<dbReference type="RefSeq" id="WP_343762437.1">
    <property type="nucleotide sequence ID" value="NZ_BAAAFG010000001.1"/>
</dbReference>
<dbReference type="SUPFAM" id="SSF54427">
    <property type="entry name" value="NTF2-like"/>
    <property type="match status" value="1"/>
</dbReference>
<dbReference type="Gene3D" id="3.10.450.50">
    <property type="match status" value="1"/>
</dbReference>
<keyword evidence="2" id="KW-1185">Reference proteome</keyword>
<evidence type="ECO:0000313" key="1">
    <source>
        <dbReference type="EMBL" id="GAA0870964.1"/>
    </source>
</evidence>
<evidence type="ECO:0008006" key="3">
    <source>
        <dbReference type="Google" id="ProtNLM"/>
    </source>
</evidence>
<reference evidence="2" key="1">
    <citation type="journal article" date="2019" name="Int. J. Syst. Evol. Microbiol.">
        <title>The Global Catalogue of Microorganisms (GCM) 10K type strain sequencing project: providing services to taxonomists for standard genome sequencing and annotation.</title>
        <authorList>
            <consortium name="The Broad Institute Genomics Platform"/>
            <consortium name="The Broad Institute Genome Sequencing Center for Infectious Disease"/>
            <person name="Wu L."/>
            <person name="Ma J."/>
        </authorList>
    </citation>
    <scope>NUCLEOTIDE SEQUENCE [LARGE SCALE GENOMIC DNA]</scope>
    <source>
        <strain evidence="2">JCM 16082</strain>
    </source>
</reference>
<organism evidence="1 2">
    <name type="scientific">Gangjinia marincola</name>
    <dbReference type="NCBI Taxonomy" id="578463"/>
    <lineage>
        <taxon>Bacteria</taxon>
        <taxon>Pseudomonadati</taxon>
        <taxon>Bacteroidota</taxon>
        <taxon>Flavobacteriia</taxon>
        <taxon>Flavobacteriales</taxon>
        <taxon>Flavobacteriaceae</taxon>
        <taxon>Gangjinia</taxon>
    </lineage>
</organism>
<dbReference type="EMBL" id="BAAAFG010000001">
    <property type="protein sequence ID" value="GAA0870964.1"/>
    <property type="molecule type" value="Genomic_DNA"/>
</dbReference>
<dbReference type="Proteomes" id="UP001500507">
    <property type="component" value="Unassembled WGS sequence"/>
</dbReference>
<proteinExistence type="predicted"/>
<dbReference type="InterPro" id="IPR032710">
    <property type="entry name" value="NTF2-like_dom_sf"/>
</dbReference>
<accession>A0ABP3XNX7</accession>
<name>A0ABP3XNX7_9FLAO</name>
<gene>
    <name evidence="1" type="ORF">GCM10009117_01090</name>
</gene>
<protein>
    <recommendedName>
        <fullName evidence="3">Nuclear transport factor 2 family protein</fullName>
    </recommendedName>
</protein>